<evidence type="ECO:0000313" key="18">
    <source>
        <dbReference type="EMBL" id="CDF87803.1"/>
    </source>
</evidence>
<evidence type="ECO:0000256" key="17">
    <source>
        <dbReference type="SAM" id="MobiDB-lite"/>
    </source>
</evidence>
<dbReference type="InterPro" id="IPR012476">
    <property type="entry name" value="GLE1"/>
</dbReference>
<evidence type="ECO:0000256" key="4">
    <source>
        <dbReference type="ARBA" id="ARBA00011056"/>
    </source>
</evidence>
<keyword evidence="9" id="KW-0175">Coiled coil</keyword>
<dbReference type="Proteomes" id="UP000019375">
    <property type="component" value="Unassembled WGS sequence"/>
</dbReference>
<evidence type="ECO:0000256" key="1">
    <source>
        <dbReference type="ARBA" id="ARBA00004335"/>
    </source>
</evidence>
<dbReference type="GO" id="GO:0005737">
    <property type="term" value="C:cytoplasm"/>
    <property type="evidence" value="ECO:0007669"/>
    <property type="project" value="UniProtKB-ARBA"/>
</dbReference>
<evidence type="ECO:0000256" key="10">
    <source>
        <dbReference type="ARBA" id="ARBA00023132"/>
    </source>
</evidence>
<dbReference type="GO" id="GO:0000822">
    <property type="term" value="F:inositol hexakisphosphate binding"/>
    <property type="evidence" value="ECO:0007669"/>
    <property type="project" value="TreeGrafter"/>
</dbReference>
<keyword evidence="8" id="KW-0811">Translocation</keyword>
<evidence type="ECO:0000256" key="13">
    <source>
        <dbReference type="ARBA" id="ARBA00026227"/>
    </source>
</evidence>
<evidence type="ECO:0000256" key="2">
    <source>
        <dbReference type="ARBA" id="ARBA00004567"/>
    </source>
</evidence>
<evidence type="ECO:0000256" key="11">
    <source>
        <dbReference type="ARBA" id="ARBA00023136"/>
    </source>
</evidence>
<protein>
    <recommendedName>
        <fullName evidence="13">mRNA export factor GLE1</fullName>
    </recommendedName>
    <alternativeName>
        <fullName evidence="15">Nuclear pore protein GLE1</fullName>
    </alternativeName>
    <alternativeName>
        <fullName evidence="14">Nucleoporin GLE1</fullName>
    </alternativeName>
    <alternativeName>
        <fullName evidence="16">RNA export factor GLE1</fullName>
    </alternativeName>
</protein>
<dbReference type="Gene3D" id="1.25.40.510">
    <property type="entry name" value="GLE1-like"/>
    <property type="match status" value="1"/>
</dbReference>
<evidence type="ECO:0000256" key="6">
    <source>
        <dbReference type="ARBA" id="ARBA00022816"/>
    </source>
</evidence>
<dbReference type="GO" id="GO:0005543">
    <property type="term" value="F:phospholipid binding"/>
    <property type="evidence" value="ECO:0007669"/>
    <property type="project" value="TreeGrafter"/>
</dbReference>
<keyword evidence="5" id="KW-0813">Transport</keyword>
<dbReference type="GO" id="GO:0044614">
    <property type="term" value="C:nuclear pore cytoplasmic filaments"/>
    <property type="evidence" value="ECO:0007669"/>
    <property type="project" value="TreeGrafter"/>
</dbReference>
<feature type="region of interest" description="Disordered" evidence="17">
    <location>
        <begin position="201"/>
        <end position="230"/>
    </location>
</feature>
<keyword evidence="12" id="KW-0539">Nucleus</keyword>
<sequence>MRFVFDELYQFSDDEEKYENDESSPCSTPEPSPADFTFVNEVEEDIPRLKLPRQSSSVELVSEKLDPESEQLLSQLNLHSKLSFADELPIIIPNSRNNNNSMSRKPDISMAPQEAAYGTATLLSTLQESLASKMNKLEIDNRAQFQSVKRAKETAQEERRRKEEAELKRKKEMEIKEQEAREAQRRQLELERQQREEELRLKKERDEKERMAKKALEQEETRRRQAEEAKKLEEQAIRGKAVTDFKAIEKTFRHYKDKIASIKKDIVEPVKKMDVNMRNIISRHKRKINPKFGQLTNSNSQLQSIQGELFNLIDQTRENNLAYLWVLNFIAKALVHQSETEVRVKPQSALPLGRLALSLLIKYPELKELLMARWVKKCPFVIGYTCKIDTEQGRQNMGWKRSSDQKWEEDTSYDERMGGIVTLFAVMTRLPLPSEFINTTVHPLSISHSWHLLARISNTPTNLLTNTHFIVLGSWWDAAALQFYEAYGNQAAKLLQLVGDNLTSAVSEHKYAGAARLRILMEEWQLSGLQSFPEMAA</sequence>
<evidence type="ECO:0000256" key="15">
    <source>
        <dbReference type="ARBA" id="ARBA00075092"/>
    </source>
</evidence>
<evidence type="ECO:0000256" key="7">
    <source>
        <dbReference type="ARBA" id="ARBA00022927"/>
    </source>
</evidence>
<dbReference type="AlphaFoldDB" id="A0A8J2WVC1"/>
<feature type="region of interest" description="Disordered" evidence="17">
    <location>
        <begin position="147"/>
        <end position="180"/>
    </location>
</feature>
<feature type="region of interest" description="Disordered" evidence="17">
    <location>
        <begin position="13"/>
        <end position="33"/>
    </location>
</feature>
<evidence type="ECO:0000256" key="5">
    <source>
        <dbReference type="ARBA" id="ARBA00022448"/>
    </source>
</evidence>
<comment type="subcellular location">
    <subcellularLocation>
        <location evidence="1">Nucleus membrane</location>
        <topology evidence="1">Peripheral membrane protein</topology>
        <orientation evidence="1">Cytoplasmic side</orientation>
    </subcellularLocation>
    <subcellularLocation>
        <location evidence="3">Nucleus membrane</location>
        <topology evidence="3">Peripheral membrane protein</topology>
        <orientation evidence="3">Nucleoplasmic side</orientation>
    </subcellularLocation>
    <subcellularLocation>
        <location evidence="2">Nucleus</location>
        <location evidence="2">Nuclear pore complex</location>
    </subcellularLocation>
</comment>
<dbReference type="GO" id="GO:0015031">
    <property type="term" value="P:protein transport"/>
    <property type="evidence" value="ECO:0007669"/>
    <property type="project" value="UniProtKB-KW"/>
</dbReference>
<keyword evidence="19" id="KW-1185">Reference proteome</keyword>
<keyword evidence="6" id="KW-0509">mRNA transport</keyword>
<gene>
    <name evidence="18" type="ORF">BN860_14840g</name>
</gene>
<keyword evidence="7" id="KW-0653">Protein transport</keyword>
<organism evidence="18 19">
    <name type="scientific">Zygosaccharomyces bailii (strain CLIB 213 / ATCC 58445 / CBS 680 / BCRC 21525 / NBRC 1098 / NCYC 1416 / NRRL Y-2227)</name>
    <dbReference type="NCBI Taxonomy" id="1333698"/>
    <lineage>
        <taxon>Eukaryota</taxon>
        <taxon>Fungi</taxon>
        <taxon>Dikarya</taxon>
        <taxon>Ascomycota</taxon>
        <taxon>Saccharomycotina</taxon>
        <taxon>Saccharomycetes</taxon>
        <taxon>Saccharomycetales</taxon>
        <taxon>Saccharomycetaceae</taxon>
        <taxon>Zygosaccharomyces</taxon>
    </lineage>
</organism>
<evidence type="ECO:0000256" key="9">
    <source>
        <dbReference type="ARBA" id="ARBA00023054"/>
    </source>
</evidence>
<dbReference type="OrthoDB" id="420884at2759"/>
<evidence type="ECO:0000313" key="19">
    <source>
        <dbReference type="Proteomes" id="UP000019375"/>
    </source>
</evidence>
<proteinExistence type="inferred from homology"/>
<reference evidence="19" key="1">
    <citation type="journal article" date="2013" name="Genome Announc.">
        <title>Genome sequence of the food spoilage yeast Zygosaccharomyces bailii CLIB 213(T).</title>
        <authorList>
            <person name="Galeote V."/>
            <person name="Bigey F."/>
            <person name="Devillers H."/>
            <person name="Neuveglise C."/>
            <person name="Dequin S."/>
        </authorList>
    </citation>
    <scope>NUCLEOTIDE SEQUENCE [LARGE SCALE GENOMIC DNA]</scope>
    <source>
        <strain evidence="19">CLIB 213 / ATCC 58445 / CBS 680 / CCRC 21525 / NBRC 1098 / NCYC 1416 / NRRL Y-2227</strain>
    </source>
</reference>
<evidence type="ECO:0000256" key="3">
    <source>
        <dbReference type="ARBA" id="ARBA00004620"/>
    </source>
</evidence>
<feature type="compositionally biased region" description="Acidic residues" evidence="17">
    <location>
        <begin position="13"/>
        <end position="22"/>
    </location>
</feature>
<comment type="similarity">
    <text evidence="4">Belongs to the GLE1 family.</text>
</comment>
<dbReference type="PANTHER" id="PTHR12960:SF0">
    <property type="entry name" value="MRNA EXPORT FACTOR GLE1"/>
    <property type="match status" value="1"/>
</dbReference>
<evidence type="ECO:0000256" key="16">
    <source>
        <dbReference type="ARBA" id="ARBA00075681"/>
    </source>
</evidence>
<dbReference type="GO" id="GO:0016973">
    <property type="term" value="P:poly(A)+ mRNA export from nucleus"/>
    <property type="evidence" value="ECO:0007669"/>
    <property type="project" value="InterPro"/>
</dbReference>
<evidence type="ECO:0000256" key="12">
    <source>
        <dbReference type="ARBA" id="ARBA00023242"/>
    </source>
</evidence>
<dbReference type="PANTHER" id="PTHR12960">
    <property type="entry name" value="GLE-1-RELATED"/>
    <property type="match status" value="1"/>
</dbReference>
<evidence type="ECO:0000256" key="14">
    <source>
        <dbReference type="ARBA" id="ARBA00029983"/>
    </source>
</evidence>
<feature type="compositionally biased region" description="Basic and acidic residues" evidence="17">
    <location>
        <begin position="150"/>
        <end position="180"/>
    </location>
</feature>
<dbReference type="GO" id="GO:0031369">
    <property type="term" value="F:translation initiation factor binding"/>
    <property type="evidence" value="ECO:0007669"/>
    <property type="project" value="TreeGrafter"/>
</dbReference>
<dbReference type="FunFam" id="1.25.40.510:FF:000003">
    <property type="entry name" value="Nucleoporin GLE1"/>
    <property type="match status" value="1"/>
</dbReference>
<keyword evidence="11" id="KW-0472">Membrane</keyword>
<keyword evidence="10" id="KW-0906">Nuclear pore complex</keyword>
<dbReference type="InterPro" id="IPR038506">
    <property type="entry name" value="GLE1-like_sf"/>
</dbReference>
<evidence type="ECO:0000256" key="8">
    <source>
        <dbReference type="ARBA" id="ARBA00023010"/>
    </source>
</evidence>
<accession>A0A8J2WVC1</accession>
<dbReference type="Pfam" id="PF07817">
    <property type="entry name" value="GLE1"/>
    <property type="match status" value="1"/>
</dbReference>
<dbReference type="EMBL" id="HG316454">
    <property type="protein sequence ID" value="CDF87803.1"/>
    <property type="molecule type" value="Genomic_DNA"/>
</dbReference>
<name>A0A8J2WVC1_ZYGB2</name>
<dbReference type="GO" id="GO:0031965">
    <property type="term" value="C:nuclear membrane"/>
    <property type="evidence" value="ECO:0007669"/>
    <property type="project" value="UniProtKB-SubCell"/>
</dbReference>